<protein>
    <recommendedName>
        <fullName evidence="2">SGNH hydrolase-type esterase domain-containing protein</fullName>
    </recommendedName>
</protein>
<feature type="domain" description="SGNH hydrolase-type esterase" evidence="2">
    <location>
        <begin position="30"/>
        <end position="154"/>
    </location>
</feature>
<evidence type="ECO:0000259" key="2">
    <source>
        <dbReference type="Pfam" id="PF13472"/>
    </source>
</evidence>
<proteinExistence type="predicted"/>
<dbReference type="Proteomes" id="UP001174691">
    <property type="component" value="Unassembled WGS sequence"/>
</dbReference>
<dbReference type="InterPro" id="IPR013830">
    <property type="entry name" value="SGNH_hydro"/>
</dbReference>
<organism evidence="3 4">
    <name type="scientific">Coniochaeta hoffmannii</name>
    <dbReference type="NCBI Taxonomy" id="91930"/>
    <lineage>
        <taxon>Eukaryota</taxon>
        <taxon>Fungi</taxon>
        <taxon>Dikarya</taxon>
        <taxon>Ascomycota</taxon>
        <taxon>Pezizomycotina</taxon>
        <taxon>Sordariomycetes</taxon>
        <taxon>Sordariomycetidae</taxon>
        <taxon>Coniochaetales</taxon>
        <taxon>Coniochaetaceae</taxon>
        <taxon>Coniochaeta</taxon>
    </lineage>
</organism>
<dbReference type="SUPFAM" id="SSF52266">
    <property type="entry name" value="SGNH hydrolase"/>
    <property type="match status" value="1"/>
</dbReference>
<dbReference type="Gene3D" id="3.40.50.1110">
    <property type="entry name" value="SGNH hydrolase"/>
    <property type="match status" value="1"/>
</dbReference>
<accession>A0AA38RQB5</accession>
<name>A0AA38RQB5_9PEZI</name>
<dbReference type="InterPro" id="IPR036514">
    <property type="entry name" value="SGNH_hydro_sf"/>
</dbReference>
<feature type="region of interest" description="Disordered" evidence="1">
    <location>
        <begin position="1"/>
        <end position="30"/>
    </location>
</feature>
<reference evidence="3" key="1">
    <citation type="submission" date="2022-07" db="EMBL/GenBank/DDBJ databases">
        <title>Fungi with potential for degradation of polypropylene.</title>
        <authorList>
            <person name="Gostincar C."/>
        </authorList>
    </citation>
    <scope>NUCLEOTIDE SEQUENCE</scope>
    <source>
        <strain evidence="3">EXF-13287</strain>
    </source>
</reference>
<gene>
    <name evidence="3" type="ORF">NKR19_g4479</name>
</gene>
<dbReference type="Pfam" id="PF13472">
    <property type="entry name" value="Lipase_GDSL_2"/>
    <property type="match status" value="1"/>
</dbReference>
<sequence>MIADFVGPYNGTQPPDEALPPLPPKFAGETDALGTPRPNYLLVELGFNDMGWFVSDADGTLADMKEFIDEARRAMPDIRFLLVIVPHRTRLAGRQDLIDKTNAYNKKLAELVAVTGDWFQLDSPTKLVDFNKAYSCSPDDGCPVGYDGLHPTARVEYQIASAFAEAFVNFYNVGRLPLEVPGPDWEFHRTIAVPTEVKAEAVPQGIKLSWKGLRPPKDPLALVIEPTVTGFTITCGLPEGCCTDTINRYAILYQGYDNKAAYVETIGVRRRLADNCRPIIVGGGTPSAPSDLGYDAIDANTMTLR</sequence>
<keyword evidence="4" id="KW-1185">Reference proteome</keyword>
<evidence type="ECO:0000313" key="3">
    <source>
        <dbReference type="EMBL" id="KAJ9154697.1"/>
    </source>
</evidence>
<dbReference type="EMBL" id="JANBVN010000056">
    <property type="protein sequence ID" value="KAJ9154697.1"/>
    <property type="molecule type" value="Genomic_DNA"/>
</dbReference>
<evidence type="ECO:0000256" key="1">
    <source>
        <dbReference type="SAM" id="MobiDB-lite"/>
    </source>
</evidence>
<dbReference type="AlphaFoldDB" id="A0AA38RQB5"/>
<comment type="caution">
    <text evidence="3">The sequence shown here is derived from an EMBL/GenBank/DDBJ whole genome shotgun (WGS) entry which is preliminary data.</text>
</comment>
<evidence type="ECO:0000313" key="4">
    <source>
        <dbReference type="Proteomes" id="UP001174691"/>
    </source>
</evidence>